<feature type="non-terminal residue" evidence="18">
    <location>
        <position position="1"/>
    </location>
</feature>
<dbReference type="VEuPathDB" id="VectorBase:ISCI004241"/>
<evidence type="ECO:0000313" key="18">
    <source>
        <dbReference type="EMBL" id="EEC05653.1"/>
    </source>
</evidence>
<dbReference type="InterPro" id="IPR036390">
    <property type="entry name" value="WH_DNA-bd_sf"/>
</dbReference>
<dbReference type="GO" id="GO:0005634">
    <property type="term" value="C:nucleus"/>
    <property type="evidence" value="ECO:0000318"/>
    <property type="project" value="GO_Central"/>
</dbReference>
<dbReference type="SMART" id="SM00487">
    <property type="entry name" value="DEXDc"/>
    <property type="match status" value="1"/>
</dbReference>
<keyword evidence="9" id="KW-0234">DNA repair</keyword>
<evidence type="ECO:0000256" key="1">
    <source>
        <dbReference type="ARBA" id="ARBA00004123"/>
    </source>
</evidence>
<evidence type="ECO:0000259" key="17">
    <source>
        <dbReference type="PROSITE" id="PS51194"/>
    </source>
</evidence>
<dbReference type="Pfam" id="PF16124">
    <property type="entry name" value="RecQ_Zn_bind"/>
    <property type="match status" value="1"/>
</dbReference>
<reference evidence="18 20" key="1">
    <citation type="submission" date="2008-03" db="EMBL/GenBank/DDBJ databases">
        <title>Annotation of Ixodes scapularis.</title>
        <authorList>
            <consortium name="Ixodes scapularis Genome Project Consortium"/>
            <person name="Caler E."/>
            <person name="Hannick L.I."/>
            <person name="Bidwell S."/>
            <person name="Joardar V."/>
            <person name="Thiagarajan M."/>
            <person name="Amedeo P."/>
            <person name="Galinsky K.J."/>
            <person name="Schobel S."/>
            <person name="Inman J."/>
            <person name="Hostetler J."/>
            <person name="Miller J."/>
            <person name="Hammond M."/>
            <person name="Megy K."/>
            <person name="Lawson D."/>
            <person name="Kodira C."/>
            <person name="Sutton G."/>
            <person name="Meyer J."/>
            <person name="Hill C.A."/>
            <person name="Birren B."/>
            <person name="Nene V."/>
            <person name="Collins F."/>
            <person name="Alarcon-Chaidez F."/>
            <person name="Wikel S."/>
            <person name="Strausberg R."/>
        </authorList>
    </citation>
    <scope>NUCLEOTIDE SEQUENCE [LARGE SCALE GENOMIC DNA]</scope>
    <source>
        <strain evidence="20">Wikel</strain>
        <strain evidence="18">Wikel colony</strain>
    </source>
</reference>
<evidence type="ECO:0000256" key="3">
    <source>
        <dbReference type="ARBA" id="ARBA00022741"/>
    </source>
</evidence>
<comment type="subcellular location">
    <subcellularLocation>
        <location evidence="1 14">Nucleus</location>
    </subcellularLocation>
</comment>
<evidence type="ECO:0000256" key="9">
    <source>
        <dbReference type="ARBA" id="ARBA00023204"/>
    </source>
</evidence>
<dbReference type="InterPro" id="IPR032284">
    <property type="entry name" value="RecQ_Zn-bd"/>
</dbReference>
<dbReference type="EMBL" id="ABJB010668041">
    <property type="status" value="NOT_ANNOTATED_CDS"/>
    <property type="molecule type" value="Genomic_DNA"/>
</dbReference>
<dbReference type="InterPro" id="IPR001650">
    <property type="entry name" value="Helicase_C-like"/>
</dbReference>
<sequence>DGESAAFKGFGFPHSAEMRSKFGSVFGLKQFRLNQLEAINAALLGEDCFILMPTGGGKSLCYQLPAVVSEGVTVVISPLKSLIYDQVQKLGSLDVPANHLSGDSDDFSVYSDLRSTQPRLRLLYVTPEKVSASGRLLDALSRLHANGRLSRFVIDEAHCVSQWGHDFRPDYKKLSVLREKFSGVPMMALTATATPRVRTDILHQLGMRDPKWFLQSFNRPNLRYEIRLKSGKVGTAREVLEVVEGKFARQSGIIYCFSRKECDDLAEELSKNGVPAVAYHAGLDDPKRNAVQQRWIDDKVRVVCATIAFGMGVDKPDVRFVVHYTLPKSMEGFYQESGRAGRDGRPASCLLFYSFADVQRIRRMVEMDKASNYAAKQTHLSNLWHMVNFCENRTDCRRAQVSRNFDRTFCERNRRFACDNCLSRGCWVMKDVTEDAREVVRCVEELCQQRRKVTVNMGCTNKKMTKENFTNLRLHGRGKGYQRTDADRLLRRLILEGYLKEESVINYLEMAVSYVHPGSKAAQLVSGSAKVSLAIQKKSRPSESRTAAAEDAEPQE</sequence>
<evidence type="ECO:0000313" key="20">
    <source>
        <dbReference type="Proteomes" id="UP000001555"/>
    </source>
</evidence>
<keyword evidence="20" id="KW-1185">Reference proteome</keyword>
<dbReference type="InterPro" id="IPR018982">
    <property type="entry name" value="RQC_domain"/>
</dbReference>
<evidence type="ECO:0000256" key="5">
    <source>
        <dbReference type="ARBA" id="ARBA00022801"/>
    </source>
</evidence>
<dbReference type="Pfam" id="PF00271">
    <property type="entry name" value="Helicase_C"/>
    <property type="match status" value="1"/>
</dbReference>
<evidence type="ECO:0000256" key="13">
    <source>
        <dbReference type="ARBA" id="ARBA00049360"/>
    </source>
</evidence>
<dbReference type="Pfam" id="PF00270">
    <property type="entry name" value="DEAD"/>
    <property type="match status" value="1"/>
</dbReference>
<dbReference type="InParanoid" id="B7PGD1"/>
<dbReference type="HOGENOM" id="CLU_001103_9_7_1"/>
<dbReference type="FunFam" id="1.10.10.10:FF:000495">
    <property type="entry name" value="RecQ family helicase MusN"/>
    <property type="match status" value="1"/>
</dbReference>
<dbReference type="CDD" id="cd18794">
    <property type="entry name" value="SF2_C_RecQ"/>
    <property type="match status" value="1"/>
</dbReference>
<dbReference type="FunFam" id="3.40.50.300:FF:001975">
    <property type="entry name" value="ATP-dependent DNA helicase"/>
    <property type="match status" value="1"/>
</dbReference>
<keyword evidence="4" id="KW-0227">DNA damage</keyword>
<evidence type="ECO:0000256" key="7">
    <source>
        <dbReference type="ARBA" id="ARBA00022840"/>
    </source>
</evidence>
<dbReference type="GO" id="GO:0009378">
    <property type="term" value="F:four-way junction helicase activity"/>
    <property type="evidence" value="ECO:0000318"/>
    <property type="project" value="GO_Central"/>
</dbReference>
<accession>B7PGD1</accession>
<dbReference type="InterPro" id="IPR027417">
    <property type="entry name" value="P-loop_NTPase"/>
</dbReference>
<evidence type="ECO:0000256" key="12">
    <source>
        <dbReference type="ARBA" id="ARBA00034617"/>
    </source>
</evidence>
<evidence type="ECO:0000256" key="14">
    <source>
        <dbReference type="RuleBase" id="RU364117"/>
    </source>
</evidence>
<dbReference type="EC" id="5.6.2.4" evidence="14"/>
<dbReference type="EMBL" id="ABJB011068486">
    <property type="status" value="NOT_ANNOTATED_CDS"/>
    <property type="molecule type" value="Genomic_DNA"/>
</dbReference>
<keyword evidence="11 14" id="KW-0539">Nucleus</keyword>
<evidence type="ECO:0000313" key="19">
    <source>
        <dbReference type="EnsemblMetazoa" id="ISCW004241-PA"/>
    </source>
</evidence>
<gene>
    <name evidence="18" type="ORF">IscW_ISCW004241</name>
</gene>
<dbReference type="PROSITE" id="PS51194">
    <property type="entry name" value="HELICASE_CTER"/>
    <property type="match status" value="1"/>
</dbReference>
<dbReference type="PANTHER" id="PTHR13710">
    <property type="entry name" value="DNA HELICASE RECQ FAMILY MEMBER"/>
    <property type="match status" value="1"/>
</dbReference>
<keyword evidence="3 14" id="KW-0547">Nucleotide-binding</keyword>
<dbReference type="GO" id="GO:0016787">
    <property type="term" value="F:hydrolase activity"/>
    <property type="evidence" value="ECO:0007669"/>
    <property type="project" value="UniProtKB-KW"/>
</dbReference>
<comment type="catalytic activity">
    <reaction evidence="13 14">
        <text>ATP + H2O = ADP + phosphate + H(+)</text>
        <dbReference type="Rhea" id="RHEA:13065"/>
        <dbReference type="ChEBI" id="CHEBI:15377"/>
        <dbReference type="ChEBI" id="CHEBI:15378"/>
        <dbReference type="ChEBI" id="CHEBI:30616"/>
        <dbReference type="ChEBI" id="CHEBI:43474"/>
        <dbReference type="ChEBI" id="CHEBI:456216"/>
    </reaction>
</comment>
<name>B7PGD1_IXOSC</name>
<protein>
    <recommendedName>
        <fullName evidence="14">ATP-dependent DNA helicase</fullName>
        <ecNumber evidence="14">5.6.2.4</ecNumber>
    </recommendedName>
</protein>
<dbReference type="InterPro" id="IPR014001">
    <property type="entry name" value="Helicase_ATP-bd"/>
</dbReference>
<evidence type="ECO:0000259" key="16">
    <source>
        <dbReference type="PROSITE" id="PS51192"/>
    </source>
</evidence>
<feature type="non-terminal residue" evidence="18">
    <location>
        <position position="556"/>
    </location>
</feature>
<evidence type="ECO:0000256" key="10">
    <source>
        <dbReference type="ARBA" id="ARBA00023235"/>
    </source>
</evidence>
<dbReference type="AlphaFoldDB" id="B7PGD1"/>
<comment type="similarity">
    <text evidence="2 14">Belongs to the helicase family. RecQ subfamily.</text>
</comment>
<evidence type="ECO:0000256" key="15">
    <source>
        <dbReference type="SAM" id="MobiDB-lite"/>
    </source>
</evidence>
<keyword evidence="7 14" id="KW-0067">ATP-binding</keyword>
<dbReference type="STRING" id="6945.B7PGD1"/>
<evidence type="ECO:0000256" key="8">
    <source>
        <dbReference type="ARBA" id="ARBA00023125"/>
    </source>
</evidence>
<reference evidence="19" key="2">
    <citation type="submission" date="2020-05" db="UniProtKB">
        <authorList>
            <consortium name="EnsemblMetazoa"/>
        </authorList>
    </citation>
    <scope>IDENTIFICATION</scope>
    <source>
        <strain evidence="19">wikel</strain>
    </source>
</reference>
<dbReference type="GO" id="GO:0006260">
    <property type="term" value="P:DNA replication"/>
    <property type="evidence" value="ECO:0000318"/>
    <property type="project" value="GO_Central"/>
</dbReference>
<feature type="domain" description="Helicase ATP-binding" evidence="16">
    <location>
        <begin position="39"/>
        <end position="211"/>
    </location>
</feature>
<keyword evidence="5 14" id="KW-0378">Hydrolase</keyword>
<dbReference type="InterPro" id="IPR004589">
    <property type="entry name" value="DNA_helicase_ATP-dep_RecQ"/>
</dbReference>
<dbReference type="FunFam" id="3.40.50.300:FF:000537">
    <property type="entry name" value="Bloom syndrome RecQ-like helicase"/>
    <property type="match status" value="1"/>
</dbReference>
<keyword evidence="8" id="KW-0238">DNA-binding</keyword>
<dbReference type="SUPFAM" id="SSF46785">
    <property type="entry name" value="Winged helix' DNA-binding domain"/>
    <property type="match status" value="1"/>
</dbReference>
<dbReference type="OrthoDB" id="10261556at2759"/>
<dbReference type="Pfam" id="PF09382">
    <property type="entry name" value="RQC"/>
    <property type="match status" value="1"/>
</dbReference>
<dbReference type="VEuPathDB" id="VectorBase:ISCP_015265"/>
<evidence type="ECO:0000256" key="11">
    <source>
        <dbReference type="ARBA" id="ARBA00023242"/>
    </source>
</evidence>
<dbReference type="GO" id="GO:0003677">
    <property type="term" value="F:DNA binding"/>
    <property type="evidence" value="ECO:0007669"/>
    <property type="project" value="UniProtKB-KW"/>
</dbReference>
<feature type="domain" description="Helicase C-terminal" evidence="17">
    <location>
        <begin position="235"/>
        <end position="384"/>
    </location>
</feature>
<evidence type="ECO:0000256" key="4">
    <source>
        <dbReference type="ARBA" id="ARBA00022763"/>
    </source>
</evidence>
<comment type="catalytic activity">
    <reaction evidence="12 14">
        <text>Couples ATP hydrolysis with the unwinding of duplex DNA by translocating in the 3'-5' direction.</text>
        <dbReference type="EC" id="5.6.2.4"/>
    </reaction>
</comment>
<dbReference type="GO" id="GO:0005694">
    <property type="term" value="C:chromosome"/>
    <property type="evidence" value="ECO:0000318"/>
    <property type="project" value="GO_Central"/>
</dbReference>
<dbReference type="SMART" id="SM00956">
    <property type="entry name" value="RQC"/>
    <property type="match status" value="1"/>
</dbReference>
<dbReference type="SMART" id="SM00490">
    <property type="entry name" value="HELICc"/>
    <property type="match status" value="1"/>
</dbReference>
<evidence type="ECO:0000256" key="2">
    <source>
        <dbReference type="ARBA" id="ARBA00005446"/>
    </source>
</evidence>
<dbReference type="InterPro" id="IPR002464">
    <property type="entry name" value="DNA/RNA_helicase_DEAH_CS"/>
</dbReference>
<organism>
    <name type="scientific">Ixodes scapularis</name>
    <name type="common">Black-legged tick</name>
    <name type="synonym">Deer tick</name>
    <dbReference type="NCBI Taxonomy" id="6945"/>
    <lineage>
        <taxon>Eukaryota</taxon>
        <taxon>Metazoa</taxon>
        <taxon>Ecdysozoa</taxon>
        <taxon>Arthropoda</taxon>
        <taxon>Chelicerata</taxon>
        <taxon>Arachnida</taxon>
        <taxon>Acari</taxon>
        <taxon>Parasitiformes</taxon>
        <taxon>Ixodida</taxon>
        <taxon>Ixodoidea</taxon>
        <taxon>Ixodidae</taxon>
        <taxon>Ixodinae</taxon>
        <taxon>Ixodes</taxon>
    </lineage>
</organism>
<keyword evidence="6 14" id="KW-0347">Helicase</keyword>
<dbReference type="InterPro" id="IPR036388">
    <property type="entry name" value="WH-like_DNA-bd_sf"/>
</dbReference>
<dbReference type="SUPFAM" id="SSF52540">
    <property type="entry name" value="P-loop containing nucleoside triphosphate hydrolases"/>
    <property type="match status" value="1"/>
</dbReference>
<dbReference type="PANTHER" id="PTHR13710:SF153">
    <property type="entry name" value="RECQ-LIKE DNA HELICASE BLM"/>
    <property type="match status" value="1"/>
</dbReference>
<dbReference type="NCBIfam" id="TIGR00614">
    <property type="entry name" value="recQ_fam"/>
    <property type="match status" value="1"/>
</dbReference>
<dbReference type="GO" id="GO:0005524">
    <property type="term" value="F:ATP binding"/>
    <property type="evidence" value="ECO:0007669"/>
    <property type="project" value="UniProtKB-KW"/>
</dbReference>
<proteinExistence type="inferred from homology"/>
<dbReference type="Gene3D" id="3.40.50.300">
    <property type="entry name" value="P-loop containing nucleotide triphosphate hydrolases"/>
    <property type="match status" value="2"/>
</dbReference>
<dbReference type="EMBL" id="ABJB010382373">
    <property type="status" value="NOT_ANNOTATED_CDS"/>
    <property type="molecule type" value="Genomic_DNA"/>
</dbReference>
<dbReference type="InterPro" id="IPR011545">
    <property type="entry name" value="DEAD/DEAH_box_helicase_dom"/>
</dbReference>
<evidence type="ECO:0000256" key="6">
    <source>
        <dbReference type="ARBA" id="ARBA00022806"/>
    </source>
</evidence>
<dbReference type="GO" id="GO:0000724">
    <property type="term" value="P:double-strand break repair via homologous recombination"/>
    <property type="evidence" value="ECO:0000318"/>
    <property type="project" value="GO_Central"/>
</dbReference>
<feature type="region of interest" description="Disordered" evidence="15">
    <location>
        <begin position="535"/>
        <end position="556"/>
    </location>
</feature>
<dbReference type="EMBL" id="ABJB010014039">
    <property type="status" value="NOT_ANNOTATED_CDS"/>
    <property type="molecule type" value="Genomic_DNA"/>
</dbReference>
<dbReference type="EnsemblMetazoa" id="ISCW004241-RA">
    <property type="protein sequence ID" value="ISCW004241-PA"/>
    <property type="gene ID" value="ISCW004241"/>
</dbReference>
<dbReference type="GO" id="GO:0005737">
    <property type="term" value="C:cytoplasm"/>
    <property type="evidence" value="ECO:0000318"/>
    <property type="project" value="GO_Central"/>
</dbReference>
<dbReference type="Gene3D" id="1.10.10.10">
    <property type="entry name" value="Winged helix-like DNA-binding domain superfamily/Winged helix DNA-binding domain"/>
    <property type="match status" value="1"/>
</dbReference>
<dbReference type="PaxDb" id="6945-B7PGD1"/>
<dbReference type="VEuPathDB" id="VectorBase:ISCW004241"/>
<dbReference type="EMBL" id="ABJB011011698">
    <property type="status" value="NOT_ANNOTATED_CDS"/>
    <property type="molecule type" value="Genomic_DNA"/>
</dbReference>
<dbReference type="PROSITE" id="PS00690">
    <property type="entry name" value="DEAH_ATP_HELICASE"/>
    <property type="match status" value="1"/>
</dbReference>
<keyword evidence="10" id="KW-0413">Isomerase</keyword>
<dbReference type="GO" id="GO:0043138">
    <property type="term" value="F:3'-5' DNA helicase activity"/>
    <property type="evidence" value="ECO:0000318"/>
    <property type="project" value="GO_Central"/>
</dbReference>
<dbReference type="Proteomes" id="UP000001555">
    <property type="component" value="Unassembled WGS sequence"/>
</dbReference>
<dbReference type="PROSITE" id="PS51192">
    <property type="entry name" value="HELICASE_ATP_BIND_1"/>
    <property type="match status" value="1"/>
</dbReference>
<dbReference type="EMBL" id="DS707659">
    <property type="protein sequence ID" value="EEC05653.1"/>
    <property type="molecule type" value="Genomic_DNA"/>
</dbReference>